<comment type="caution">
    <text evidence="1">The sequence shown here is derived from an EMBL/GenBank/DDBJ whole genome shotgun (WGS) entry which is preliminary data.</text>
</comment>
<dbReference type="EMBL" id="CAJFCJ010000019">
    <property type="protein sequence ID" value="CAD5123079.1"/>
    <property type="molecule type" value="Genomic_DNA"/>
</dbReference>
<dbReference type="Proteomes" id="UP000549394">
    <property type="component" value="Unassembled WGS sequence"/>
</dbReference>
<keyword evidence="2" id="KW-1185">Reference proteome</keyword>
<organism evidence="1 2">
    <name type="scientific">Dimorphilus gyrociliatus</name>
    <dbReference type="NCBI Taxonomy" id="2664684"/>
    <lineage>
        <taxon>Eukaryota</taxon>
        <taxon>Metazoa</taxon>
        <taxon>Spiralia</taxon>
        <taxon>Lophotrochozoa</taxon>
        <taxon>Annelida</taxon>
        <taxon>Polychaeta</taxon>
        <taxon>Polychaeta incertae sedis</taxon>
        <taxon>Dinophilidae</taxon>
        <taxon>Dimorphilus</taxon>
    </lineage>
</organism>
<proteinExistence type="predicted"/>
<reference evidence="1 2" key="1">
    <citation type="submission" date="2020-08" db="EMBL/GenBank/DDBJ databases">
        <authorList>
            <person name="Hejnol A."/>
        </authorList>
    </citation>
    <scope>NUCLEOTIDE SEQUENCE [LARGE SCALE GENOMIC DNA]</scope>
</reference>
<dbReference type="AlphaFoldDB" id="A0A7I8W4F7"/>
<evidence type="ECO:0000313" key="2">
    <source>
        <dbReference type="Proteomes" id="UP000549394"/>
    </source>
</evidence>
<sequence>MESKEQISFIYKEGFFECGFPNCNHKGRFSKSEILAHVYRTFHEPGFHYSILVCQMPEHNSVTSALQHKCIYICEIFDLIEEEMIRESERDDIDLPPTIEIYNNSNQVERPTAFNYYISPVTSAGPQNPPQPVVRYPPLPTTPAPLPPPLPPPICSTAPSRMAHRMPNYPQPPPAHTNSQNLLRNLQYPGTPMYSHNLHPKKHVCYHCGISCSTKLEAMEHIERLHFKSAIRCNYTSCAYINSMDKVISHIMSKHKLSCDLSTLKLQLLGAIIRIVEFCNTNDNVYCLKA</sequence>
<protein>
    <submittedName>
        <fullName evidence="1">Uncharacterized protein</fullName>
    </submittedName>
</protein>
<evidence type="ECO:0000313" key="1">
    <source>
        <dbReference type="EMBL" id="CAD5123079.1"/>
    </source>
</evidence>
<accession>A0A7I8W4F7</accession>
<gene>
    <name evidence="1" type="ORF">DGYR_LOCUS10802</name>
</gene>
<name>A0A7I8W4F7_9ANNE</name>